<organism evidence="3 4">
    <name type="scientific">Gracilimonas sediminicola</name>
    <dbReference type="NCBI Taxonomy" id="2952158"/>
    <lineage>
        <taxon>Bacteria</taxon>
        <taxon>Pseudomonadati</taxon>
        <taxon>Balneolota</taxon>
        <taxon>Balneolia</taxon>
        <taxon>Balneolales</taxon>
        <taxon>Balneolaceae</taxon>
        <taxon>Gracilimonas</taxon>
    </lineage>
</organism>
<evidence type="ECO:0000313" key="4">
    <source>
        <dbReference type="Proteomes" id="UP001139125"/>
    </source>
</evidence>
<protein>
    <submittedName>
        <fullName evidence="3">Amidohydrolase family protein</fullName>
    </submittedName>
</protein>
<feature type="signal peptide" evidence="1">
    <location>
        <begin position="1"/>
        <end position="23"/>
    </location>
</feature>
<dbReference type="Proteomes" id="UP001139125">
    <property type="component" value="Unassembled WGS sequence"/>
</dbReference>
<feature type="domain" description="Amidohydrolase-related" evidence="2">
    <location>
        <begin position="323"/>
        <end position="412"/>
    </location>
</feature>
<dbReference type="PANTHER" id="PTHR43135:SF3">
    <property type="entry name" value="ALPHA-D-RIBOSE 1-METHYLPHOSPHONATE 5-TRIPHOSPHATE DIPHOSPHATASE"/>
    <property type="match status" value="1"/>
</dbReference>
<dbReference type="SUPFAM" id="SSF51338">
    <property type="entry name" value="Composite domain of metallo-dependent hydrolases"/>
    <property type="match status" value="1"/>
</dbReference>
<dbReference type="EMBL" id="JANDBC010000003">
    <property type="protein sequence ID" value="MCP9292594.1"/>
    <property type="molecule type" value="Genomic_DNA"/>
</dbReference>
<keyword evidence="1" id="KW-0732">Signal</keyword>
<sequence length="438" mass="48058">MKKLNIFVFTVALLFGLNATAEAQITEKPEFGKFAITGATIHTVTNGTIEGGVILIDGEEIVQVGQNVRITNEYQRIDASGKHVYPGFIDGWSALGLVEVSAVAVTVDNRELGRFNPHMYAFTAFNPHSASVPVTRVSGVTTVMTHPSSGSIAGKGAVMDLWGYSPDSMAVKKSGALILNLPSSQGGGWWDNRSEKEIKKQYEQNIKEINEFIDKAKFYHEMMEAYNANPSGKTKPDFDPRMDAMREVLSGDVPVVIPVNREQEILDAIEWTKSHENMNFVFAGVEEGWRVADEIAEAGIPVLTTTLYTPARDYDNYQRPYQNPGLMAAAGVKVAIVSDDTENSRNAPFEAGYAAAYGLGKEEAIKALTINPAEIFGVDDVLGSLESGKQANLFISDGDPLEPMTNIEQVFIKGYKIPMTSRHTQLYDEFLNRDAVNK</sequence>
<dbReference type="SUPFAM" id="SSF51556">
    <property type="entry name" value="Metallo-dependent hydrolases"/>
    <property type="match status" value="1"/>
</dbReference>
<evidence type="ECO:0000313" key="3">
    <source>
        <dbReference type="EMBL" id="MCP9292594.1"/>
    </source>
</evidence>
<dbReference type="InterPro" id="IPR011059">
    <property type="entry name" value="Metal-dep_hydrolase_composite"/>
</dbReference>
<reference evidence="3" key="1">
    <citation type="submission" date="2022-06" db="EMBL/GenBank/DDBJ databases">
        <title>Gracilimonas sp. CAU 1638 isolated from sea sediment.</title>
        <authorList>
            <person name="Kim W."/>
        </authorList>
    </citation>
    <scope>NUCLEOTIDE SEQUENCE</scope>
    <source>
        <strain evidence="3">CAU 1638</strain>
    </source>
</reference>
<keyword evidence="4" id="KW-1185">Reference proteome</keyword>
<dbReference type="AlphaFoldDB" id="A0A9X2L591"/>
<proteinExistence type="predicted"/>
<dbReference type="InterPro" id="IPR051781">
    <property type="entry name" value="Metallo-dep_Hydrolase"/>
</dbReference>
<dbReference type="GO" id="GO:0016810">
    <property type="term" value="F:hydrolase activity, acting on carbon-nitrogen (but not peptide) bonds"/>
    <property type="evidence" value="ECO:0007669"/>
    <property type="project" value="InterPro"/>
</dbReference>
<dbReference type="PANTHER" id="PTHR43135">
    <property type="entry name" value="ALPHA-D-RIBOSE 1-METHYLPHOSPHONATE 5-TRIPHOSPHATE DIPHOSPHATASE"/>
    <property type="match status" value="1"/>
</dbReference>
<gene>
    <name evidence="3" type="ORF">NM125_13480</name>
</gene>
<accession>A0A9X2L591</accession>
<evidence type="ECO:0000259" key="2">
    <source>
        <dbReference type="Pfam" id="PF01979"/>
    </source>
</evidence>
<dbReference type="Gene3D" id="3.20.20.140">
    <property type="entry name" value="Metal-dependent hydrolases"/>
    <property type="match status" value="2"/>
</dbReference>
<comment type="caution">
    <text evidence="3">The sequence shown here is derived from an EMBL/GenBank/DDBJ whole genome shotgun (WGS) entry which is preliminary data.</text>
</comment>
<feature type="chain" id="PRO_5040884369" evidence="1">
    <location>
        <begin position="24"/>
        <end position="438"/>
    </location>
</feature>
<dbReference type="Pfam" id="PF01979">
    <property type="entry name" value="Amidohydro_1"/>
    <property type="match status" value="1"/>
</dbReference>
<dbReference type="InterPro" id="IPR006680">
    <property type="entry name" value="Amidohydro-rel"/>
</dbReference>
<dbReference type="RefSeq" id="WP_255135492.1">
    <property type="nucleotide sequence ID" value="NZ_JANDBC010000003.1"/>
</dbReference>
<evidence type="ECO:0000256" key="1">
    <source>
        <dbReference type="SAM" id="SignalP"/>
    </source>
</evidence>
<dbReference type="InterPro" id="IPR032466">
    <property type="entry name" value="Metal_Hydrolase"/>
</dbReference>
<name>A0A9X2L591_9BACT</name>